<evidence type="ECO:0000256" key="4">
    <source>
        <dbReference type="ARBA" id="ARBA00022989"/>
    </source>
</evidence>
<feature type="transmembrane region" description="Helical" evidence="6">
    <location>
        <begin position="129"/>
        <end position="150"/>
    </location>
</feature>
<accession>A0A897NRB9</accession>
<evidence type="ECO:0000313" key="7">
    <source>
        <dbReference type="EMBL" id="QSG15352.1"/>
    </source>
</evidence>
<dbReference type="AlphaFoldDB" id="A0A897NRB9"/>
<reference evidence="7 8" key="1">
    <citation type="submission" date="2020-11" db="EMBL/GenBank/DDBJ databases">
        <title>Carbohydrate-dependent, anaerobic sulfur respiration: A novel catabolism in halophilic archaea.</title>
        <authorList>
            <person name="Sorokin D.Y."/>
            <person name="Messina E."/>
            <person name="Smedile F."/>
            <person name="La Cono V."/>
            <person name="Hallsworth J.E."/>
            <person name="Yakimov M.M."/>
        </authorList>
    </citation>
    <scope>NUCLEOTIDE SEQUENCE [LARGE SCALE GENOMIC DNA]</scope>
    <source>
        <strain evidence="7 8">HSR-Est</strain>
    </source>
</reference>
<keyword evidence="8" id="KW-1185">Reference proteome</keyword>
<feature type="transmembrane region" description="Helical" evidence="6">
    <location>
        <begin position="185"/>
        <end position="208"/>
    </location>
</feature>
<dbReference type="PANTHER" id="PTHR38825">
    <property type="entry name" value="LYSINE EXPORTER PROTEIN (LYSE/YGGA)"/>
    <property type="match status" value="1"/>
</dbReference>
<evidence type="ECO:0000256" key="2">
    <source>
        <dbReference type="ARBA" id="ARBA00022475"/>
    </source>
</evidence>
<keyword evidence="4 6" id="KW-1133">Transmembrane helix</keyword>
<name>A0A897NRB9_9EURY</name>
<dbReference type="GO" id="GO:0006865">
    <property type="term" value="P:amino acid transport"/>
    <property type="evidence" value="ECO:0007669"/>
    <property type="project" value="InterPro"/>
</dbReference>
<keyword evidence="5 6" id="KW-0472">Membrane</keyword>
<sequence>MAELVGLFTDSPETTLMSFFEVLATAGAGAVFGLALAAPPGPMNAVIAEESVVRGWRAGFTAGLGAMIADACFLALSLLGAVTVVQRSPTVQGLMVGIGGLLLWYFAYDAVRDLSVTFQGEDSETTGHGFLKAFTLAITNPYQIVFWLTVGVGLLDPGRIDVLATALSSESPLAGVLIVRTGTPLLIAGLFAGIVLWIVAFPAALVAGRERVDRFAPAVATLSAVAFAGFGALFVIDAVRTLL</sequence>
<protein>
    <submittedName>
        <fullName evidence="7">Threonine efflux protein</fullName>
    </submittedName>
</protein>
<gene>
    <name evidence="7" type="primary">rhtB</name>
    <name evidence="7" type="ORF">HSEST_1832</name>
</gene>
<dbReference type="PANTHER" id="PTHR38825:SF2">
    <property type="entry name" value="LYSINE TRANSPORTER LYSE"/>
    <property type="match status" value="1"/>
</dbReference>
<evidence type="ECO:0000256" key="3">
    <source>
        <dbReference type="ARBA" id="ARBA00022692"/>
    </source>
</evidence>
<keyword evidence="3 6" id="KW-0812">Transmembrane</keyword>
<dbReference type="GO" id="GO:0005886">
    <property type="term" value="C:plasma membrane"/>
    <property type="evidence" value="ECO:0007669"/>
    <property type="project" value="UniProtKB-SubCell"/>
</dbReference>
<proteinExistence type="predicted"/>
<feature type="transmembrane region" description="Helical" evidence="6">
    <location>
        <begin position="215"/>
        <end position="236"/>
    </location>
</feature>
<dbReference type="Pfam" id="PF01810">
    <property type="entry name" value="LysE"/>
    <property type="match status" value="1"/>
</dbReference>
<dbReference type="InterPro" id="IPR001123">
    <property type="entry name" value="LeuE-type"/>
</dbReference>
<keyword evidence="2" id="KW-1003">Cell membrane</keyword>
<comment type="subcellular location">
    <subcellularLocation>
        <location evidence="1">Cell membrane</location>
        <topology evidence="1">Multi-pass membrane protein</topology>
    </subcellularLocation>
</comment>
<feature type="transmembrane region" description="Helical" evidence="6">
    <location>
        <begin position="16"/>
        <end position="38"/>
    </location>
</feature>
<feature type="transmembrane region" description="Helical" evidence="6">
    <location>
        <begin position="91"/>
        <end position="108"/>
    </location>
</feature>
<evidence type="ECO:0000256" key="5">
    <source>
        <dbReference type="ARBA" id="ARBA00023136"/>
    </source>
</evidence>
<evidence type="ECO:0000256" key="6">
    <source>
        <dbReference type="SAM" id="Phobius"/>
    </source>
</evidence>
<evidence type="ECO:0000256" key="1">
    <source>
        <dbReference type="ARBA" id="ARBA00004651"/>
    </source>
</evidence>
<feature type="transmembrane region" description="Helical" evidence="6">
    <location>
        <begin position="59"/>
        <end position="85"/>
    </location>
</feature>
<organism evidence="7 8">
    <name type="scientific">Halapricum desulfuricans</name>
    <dbReference type="NCBI Taxonomy" id="2841257"/>
    <lineage>
        <taxon>Archaea</taxon>
        <taxon>Methanobacteriati</taxon>
        <taxon>Methanobacteriota</taxon>
        <taxon>Stenosarchaea group</taxon>
        <taxon>Halobacteria</taxon>
        <taxon>Halobacteriales</taxon>
        <taxon>Haloarculaceae</taxon>
        <taxon>Halapricum</taxon>
    </lineage>
</organism>
<dbReference type="Proteomes" id="UP000663292">
    <property type="component" value="Chromosome"/>
</dbReference>
<dbReference type="EMBL" id="CP064791">
    <property type="protein sequence ID" value="QSG15352.1"/>
    <property type="molecule type" value="Genomic_DNA"/>
</dbReference>
<evidence type="ECO:0000313" key="8">
    <source>
        <dbReference type="Proteomes" id="UP000663292"/>
    </source>
</evidence>